<organism evidence="3 4">
    <name type="scientific">Candidatus Giovannonibacteria bacterium RIFCSPHIGHO2_01_FULL_45_23</name>
    <dbReference type="NCBI Taxonomy" id="1798325"/>
    <lineage>
        <taxon>Bacteria</taxon>
        <taxon>Candidatus Giovannoniibacteriota</taxon>
    </lineage>
</organism>
<evidence type="ECO:0000256" key="1">
    <source>
        <dbReference type="SAM" id="Coils"/>
    </source>
</evidence>
<comment type="caution">
    <text evidence="3">The sequence shown here is derived from an EMBL/GenBank/DDBJ whole genome shotgun (WGS) entry which is preliminary data.</text>
</comment>
<name>A0A1F5VGI3_9BACT</name>
<feature type="coiled-coil region" evidence="1">
    <location>
        <begin position="35"/>
        <end position="160"/>
    </location>
</feature>
<feature type="chain" id="PRO_5009521960" description="DUF5667 domain-containing protein" evidence="2">
    <location>
        <begin position="27"/>
        <end position="217"/>
    </location>
</feature>
<dbReference type="STRING" id="1798325.A2834_03610"/>
<keyword evidence="2" id="KW-0732">Signal</keyword>
<dbReference type="Proteomes" id="UP000179251">
    <property type="component" value="Unassembled WGS sequence"/>
</dbReference>
<sequence>MSFATKIKAVLITGALVGAVPLLVFAENPAPTNARKALNQDLRQKQEALRQEAKTKRDALMQEAKTKREAFKAEAQKRVDALQKKVGEERAKRIDQFFNQMVRKFENAIDRLNNLADRIESRLTKTEAAGNDVSKQRDLLKAARDKISAVETALSDAKAQFAAMAKSENPKVAFEKVKELVRGVAQKVKDAHKALVDVVTAIKGLRLGSEATSTISR</sequence>
<reference evidence="3 4" key="1">
    <citation type="journal article" date="2016" name="Nat. Commun.">
        <title>Thousands of microbial genomes shed light on interconnected biogeochemical processes in an aquifer system.</title>
        <authorList>
            <person name="Anantharaman K."/>
            <person name="Brown C.T."/>
            <person name="Hug L.A."/>
            <person name="Sharon I."/>
            <person name="Castelle C.J."/>
            <person name="Probst A.J."/>
            <person name="Thomas B.C."/>
            <person name="Singh A."/>
            <person name="Wilkins M.J."/>
            <person name="Karaoz U."/>
            <person name="Brodie E.L."/>
            <person name="Williams K.H."/>
            <person name="Hubbard S.S."/>
            <person name="Banfield J.F."/>
        </authorList>
    </citation>
    <scope>NUCLEOTIDE SEQUENCE [LARGE SCALE GENOMIC DNA]</scope>
</reference>
<gene>
    <name evidence="3" type="ORF">A2834_03610</name>
</gene>
<evidence type="ECO:0000256" key="2">
    <source>
        <dbReference type="SAM" id="SignalP"/>
    </source>
</evidence>
<protein>
    <recommendedName>
        <fullName evidence="5">DUF5667 domain-containing protein</fullName>
    </recommendedName>
</protein>
<evidence type="ECO:0000313" key="4">
    <source>
        <dbReference type="Proteomes" id="UP000179251"/>
    </source>
</evidence>
<accession>A0A1F5VGI3</accession>
<keyword evidence="1" id="KW-0175">Coiled coil</keyword>
<dbReference type="AlphaFoldDB" id="A0A1F5VGI3"/>
<dbReference type="EMBL" id="MFHD01000017">
    <property type="protein sequence ID" value="OGF62525.1"/>
    <property type="molecule type" value="Genomic_DNA"/>
</dbReference>
<proteinExistence type="predicted"/>
<evidence type="ECO:0008006" key="5">
    <source>
        <dbReference type="Google" id="ProtNLM"/>
    </source>
</evidence>
<evidence type="ECO:0000313" key="3">
    <source>
        <dbReference type="EMBL" id="OGF62525.1"/>
    </source>
</evidence>
<feature type="signal peptide" evidence="2">
    <location>
        <begin position="1"/>
        <end position="26"/>
    </location>
</feature>